<evidence type="ECO:0000313" key="3">
    <source>
        <dbReference type="Proteomes" id="UP000634206"/>
    </source>
</evidence>
<proteinExistence type="predicted"/>
<keyword evidence="1" id="KW-0732">Signal</keyword>
<evidence type="ECO:0000313" key="2">
    <source>
        <dbReference type="EMBL" id="MBK1855402.1"/>
    </source>
</evidence>
<protein>
    <submittedName>
        <fullName evidence="2">Uncharacterized protein</fullName>
    </submittedName>
</protein>
<feature type="signal peptide" evidence="1">
    <location>
        <begin position="1"/>
        <end position="20"/>
    </location>
</feature>
<dbReference type="RefSeq" id="WP_309490015.1">
    <property type="nucleotide sequence ID" value="NZ_JAENIG010000006.1"/>
</dbReference>
<accession>A0AAE2V8D5</accession>
<name>A0AAE2V8D5_9BACT</name>
<keyword evidence="3" id="KW-1185">Reference proteome</keyword>
<dbReference type="EMBL" id="JAENIG010000006">
    <property type="protein sequence ID" value="MBK1855402.1"/>
    <property type="molecule type" value="Genomic_DNA"/>
</dbReference>
<comment type="caution">
    <text evidence="2">The sequence shown here is derived from an EMBL/GenBank/DDBJ whole genome shotgun (WGS) entry which is preliminary data.</text>
</comment>
<dbReference type="AlphaFoldDB" id="A0AAE2V8D5"/>
<dbReference type="Pfam" id="PF20311">
    <property type="entry name" value="DUF6607"/>
    <property type="match status" value="1"/>
</dbReference>
<sequence>MKLCLAALCLLTFVSPIASAEAKAEGAAEVVRGHVFAWPFLETGTMQPRGGTTKGAEVELDPQPSPQWQALQKDSLADLEKDRRAILAMAGSYRVSFDFIETMGLTADYQPAKPYFSWGTEHVQVLKAEDRFISLQHTLVMYFKDKDGKEHGPMVMKHWRQDWTYEDRNLHVYRGRSTWSQQMLTEKTARGQWTQAVYQVDDSPRYEVQGKWTHQGGMSSWHSASCWRPLPRREFSVRDDYQVLQGSHEITITPTGWVHLQHNQKVVLEKDKAPKVIAQELGVNRYERISSPSLTPAESSWAKTGAYWQEVRNAWADVYAKHPKFSLKAKVDGKKLYQVHFEYAAQLEKADDPIDLAKAKAHARETIGMFLILDGSDGETKY</sequence>
<organism evidence="2 3">
    <name type="scientific">Oceaniferula flava</name>
    <dbReference type="NCBI Taxonomy" id="2800421"/>
    <lineage>
        <taxon>Bacteria</taxon>
        <taxon>Pseudomonadati</taxon>
        <taxon>Verrucomicrobiota</taxon>
        <taxon>Verrucomicrobiia</taxon>
        <taxon>Verrucomicrobiales</taxon>
        <taxon>Verrucomicrobiaceae</taxon>
        <taxon>Oceaniferula</taxon>
    </lineage>
</organism>
<dbReference type="InterPro" id="IPR046715">
    <property type="entry name" value="DUF6607"/>
</dbReference>
<dbReference type="Proteomes" id="UP000634206">
    <property type="component" value="Unassembled WGS sequence"/>
</dbReference>
<gene>
    <name evidence="2" type="ORF">JIN83_10560</name>
</gene>
<feature type="chain" id="PRO_5041953865" evidence="1">
    <location>
        <begin position="21"/>
        <end position="382"/>
    </location>
</feature>
<reference evidence="2" key="1">
    <citation type="submission" date="2021-01" db="EMBL/GenBank/DDBJ databases">
        <title>Modified the classification status of verrucomicrobia.</title>
        <authorList>
            <person name="Feng X."/>
        </authorList>
    </citation>
    <scope>NUCLEOTIDE SEQUENCE</scope>
    <source>
        <strain evidence="2">5K15</strain>
    </source>
</reference>
<evidence type="ECO:0000256" key="1">
    <source>
        <dbReference type="SAM" id="SignalP"/>
    </source>
</evidence>